<feature type="transmembrane region" description="Helical" evidence="6">
    <location>
        <begin position="72"/>
        <end position="92"/>
    </location>
</feature>
<keyword evidence="5 6" id="KW-0472">Membrane</keyword>
<evidence type="ECO:0000256" key="1">
    <source>
        <dbReference type="ARBA" id="ARBA00004141"/>
    </source>
</evidence>
<organism evidence="7 8">
    <name type="scientific">Pseudotamlana carrageenivorans</name>
    <dbReference type="NCBI Taxonomy" id="2069432"/>
    <lineage>
        <taxon>Bacteria</taxon>
        <taxon>Pseudomonadati</taxon>
        <taxon>Bacteroidota</taxon>
        <taxon>Flavobacteriia</taxon>
        <taxon>Flavobacteriales</taxon>
        <taxon>Flavobacteriaceae</taxon>
        <taxon>Pseudotamlana</taxon>
    </lineage>
</organism>
<dbReference type="InterPro" id="IPR044878">
    <property type="entry name" value="UbiA_sf"/>
</dbReference>
<dbReference type="NCBIfam" id="NF009512">
    <property type="entry name" value="PRK12872.1-1"/>
    <property type="match status" value="1"/>
</dbReference>
<dbReference type="InterPro" id="IPR000537">
    <property type="entry name" value="UbiA_prenyltransferase"/>
</dbReference>
<feature type="transmembrane region" description="Helical" evidence="6">
    <location>
        <begin position="233"/>
        <end position="253"/>
    </location>
</feature>
<dbReference type="GO" id="GO:0016020">
    <property type="term" value="C:membrane"/>
    <property type="evidence" value="ECO:0007669"/>
    <property type="project" value="UniProtKB-SubCell"/>
</dbReference>
<dbReference type="CDD" id="cd13961">
    <property type="entry name" value="PT_UbiA_DGGGPS"/>
    <property type="match status" value="1"/>
</dbReference>
<feature type="transmembrane region" description="Helical" evidence="6">
    <location>
        <begin position="98"/>
        <end position="115"/>
    </location>
</feature>
<evidence type="ECO:0000313" key="7">
    <source>
        <dbReference type="EMBL" id="AUS06381.1"/>
    </source>
</evidence>
<feature type="transmembrane region" description="Helical" evidence="6">
    <location>
        <begin position="158"/>
        <end position="177"/>
    </location>
</feature>
<comment type="subcellular location">
    <subcellularLocation>
        <location evidence="1">Membrane</location>
        <topology evidence="1">Multi-pass membrane protein</topology>
    </subcellularLocation>
</comment>
<keyword evidence="8" id="KW-1185">Reference proteome</keyword>
<evidence type="ECO:0000256" key="3">
    <source>
        <dbReference type="ARBA" id="ARBA00022692"/>
    </source>
</evidence>
<feature type="transmembrane region" description="Helical" evidence="6">
    <location>
        <begin position="273"/>
        <end position="293"/>
    </location>
</feature>
<feature type="transmembrane region" description="Helical" evidence="6">
    <location>
        <begin position="127"/>
        <end position="146"/>
    </location>
</feature>
<dbReference type="AlphaFoldDB" id="A0A2I7SKG5"/>
<dbReference type="EMBL" id="CP025938">
    <property type="protein sequence ID" value="AUS06381.1"/>
    <property type="molecule type" value="Genomic_DNA"/>
</dbReference>
<dbReference type="Gene3D" id="1.20.120.1780">
    <property type="entry name" value="UbiA prenyltransferase"/>
    <property type="match status" value="1"/>
</dbReference>
<evidence type="ECO:0000256" key="2">
    <source>
        <dbReference type="ARBA" id="ARBA00022475"/>
    </source>
</evidence>
<evidence type="ECO:0000313" key="8">
    <source>
        <dbReference type="Proteomes" id="UP000236592"/>
    </source>
</evidence>
<dbReference type="PANTHER" id="PTHR42723:SF1">
    <property type="entry name" value="CHLOROPHYLL SYNTHASE, CHLOROPLASTIC"/>
    <property type="match status" value="1"/>
</dbReference>
<dbReference type="Gene3D" id="1.10.357.140">
    <property type="entry name" value="UbiA prenyltransferase"/>
    <property type="match status" value="1"/>
</dbReference>
<keyword evidence="2" id="KW-1003">Cell membrane</keyword>
<evidence type="ECO:0000256" key="4">
    <source>
        <dbReference type="ARBA" id="ARBA00022989"/>
    </source>
</evidence>
<accession>A0A2I7SKG5</accession>
<reference evidence="8" key="1">
    <citation type="submission" date="2018-01" db="EMBL/GenBank/DDBJ databases">
        <title>Complete genome of Tamlana sp. UJ94.</title>
        <authorList>
            <person name="Jung J."/>
            <person name="Chung D."/>
            <person name="Bae S.S."/>
            <person name="Baek K."/>
        </authorList>
    </citation>
    <scope>NUCLEOTIDE SEQUENCE [LARGE SCALE GENOMIC DNA]</scope>
    <source>
        <strain evidence="8">UJ94</strain>
    </source>
</reference>
<dbReference type="Pfam" id="PF01040">
    <property type="entry name" value="UbiA"/>
    <property type="match status" value="1"/>
</dbReference>
<keyword evidence="7" id="KW-0808">Transferase</keyword>
<dbReference type="Proteomes" id="UP000236592">
    <property type="component" value="Chromosome"/>
</dbReference>
<sequence>MIVLVQFLIKYALLEPFGVDTALDFVGISVLSLATICIAAAGNIINDINDIETDFVNKPDKIIVGSGISEKAAYNLFITFNIIGVASGFYLSHAVNKAPFFTIFVLISALLYVYSTTLKQMPLIGNLVISVLVGLSLIIVGLFDLLPVMTPQNREIQLTLFEVIWHYALFAFMINLLREIAKDLEDINGDYKAGMNTLPIAIGRARTRTILIILSIIPLLAVIYYVINTLYNIQVAVLYFLAVVVAPLIFTFIKTCYAKSKQDYHQLSNLNKLVMLFGMLSLLLYKFAILNSIHD</sequence>
<dbReference type="OrthoDB" id="9811562at2"/>
<evidence type="ECO:0000256" key="5">
    <source>
        <dbReference type="ARBA" id="ARBA00023136"/>
    </source>
</evidence>
<feature type="transmembrane region" description="Helical" evidence="6">
    <location>
        <begin position="209"/>
        <end position="227"/>
    </location>
</feature>
<evidence type="ECO:0000256" key="6">
    <source>
        <dbReference type="SAM" id="Phobius"/>
    </source>
</evidence>
<proteinExistence type="predicted"/>
<keyword evidence="3 6" id="KW-0812">Transmembrane</keyword>
<dbReference type="KEGG" id="taj:C1A40_13415"/>
<dbReference type="PANTHER" id="PTHR42723">
    <property type="entry name" value="CHLOROPHYLL SYNTHASE"/>
    <property type="match status" value="1"/>
</dbReference>
<gene>
    <name evidence="7" type="ORF">C1A40_13415</name>
</gene>
<name>A0A2I7SKG5_9FLAO</name>
<keyword evidence="4 6" id="KW-1133">Transmembrane helix</keyword>
<protein>
    <submittedName>
        <fullName evidence="7">Prenyltransferase</fullName>
    </submittedName>
</protein>
<dbReference type="GO" id="GO:0016765">
    <property type="term" value="F:transferase activity, transferring alkyl or aryl (other than methyl) groups"/>
    <property type="evidence" value="ECO:0007669"/>
    <property type="project" value="InterPro"/>
</dbReference>
<dbReference type="InterPro" id="IPR050475">
    <property type="entry name" value="Prenyltransferase_related"/>
</dbReference>
<feature type="transmembrane region" description="Helical" evidence="6">
    <location>
        <begin position="24"/>
        <end position="45"/>
    </location>
</feature>